<dbReference type="AlphaFoldDB" id="A0A8D9BX79"/>
<keyword evidence="1" id="KW-1133">Transmembrane helix</keyword>
<name>A0A8D9BX79_9HEMI</name>
<dbReference type="EMBL" id="HBUF01673985">
    <property type="protein sequence ID" value="CAG6791019.1"/>
    <property type="molecule type" value="Transcribed_RNA"/>
</dbReference>
<reference evidence="2" key="1">
    <citation type="submission" date="2021-05" db="EMBL/GenBank/DDBJ databases">
        <authorList>
            <person name="Alioto T."/>
            <person name="Alioto T."/>
            <person name="Gomez Garrido J."/>
        </authorList>
    </citation>
    <scope>NUCLEOTIDE SEQUENCE</scope>
</reference>
<feature type="transmembrane region" description="Helical" evidence="1">
    <location>
        <begin position="70"/>
        <end position="89"/>
    </location>
</feature>
<feature type="transmembrane region" description="Helical" evidence="1">
    <location>
        <begin position="42"/>
        <end position="63"/>
    </location>
</feature>
<sequence>MSLIHHYNWNTSECCIEYTECHFYFCNLFCHNFFYLDIQENFSVIFLFVFSSLPVFFSLDVLVLFGVLNVLFFLFLVFLFLLLVFLFLFDSLQCLACYDKVLLLSSMEFAGEIVATV</sequence>
<organism evidence="2">
    <name type="scientific">Cacopsylla melanoneura</name>
    <dbReference type="NCBI Taxonomy" id="428564"/>
    <lineage>
        <taxon>Eukaryota</taxon>
        <taxon>Metazoa</taxon>
        <taxon>Ecdysozoa</taxon>
        <taxon>Arthropoda</taxon>
        <taxon>Hexapoda</taxon>
        <taxon>Insecta</taxon>
        <taxon>Pterygota</taxon>
        <taxon>Neoptera</taxon>
        <taxon>Paraneoptera</taxon>
        <taxon>Hemiptera</taxon>
        <taxon>Sternorrhyncha</taxon>
        <taxon>Psylloidea</taxon>
        <taxon>Psyllidae</taxon>
        <taxon>Psyllinae</taxon>
        <taxon>Cacopsylla</taxon>
    </lineage>
</organism>
<proteinExistence type="predicted"/>
<keyword evidence="1" id="KW-0472">Membrane</keyword>
<protein>
    <submittedName>
        <fullName evidence="2">Uncharacterized protein</fullName>
    </submittedName>
</protein>
<evidence type="ECO:0000313" key="2">
    <source>
        <dbReference type="EMBL" id="CAG6791019.1"/>
    </source>
</evidence>
<keyword evidence="1" id="KW-0812">Transmembrane</keyword>
<evidence type="ECO:0000256" key="1">
    <source>
        <dbReference type="SAM" id="Phobius"/>
    </source>
</evidence>
<accession>A0A8D9BX79</accession>